<feature type="domain" description="Pyridoxamine 5'-phosphate oxidase N-terminal" evidence="2">
    <location>
        <begin position="6"/>
        <end position="127"/>
    </location>
</feature>
<reference evidence="4" key="1">
    <citation type="submission" date="2016-11" db="EMBL/GenBank/DDBJ databases">
        <authorList>
            <person name="Varghese N."/>
            <person name="Submissions S."/>
        </authorList>
    </citation>
    <scope>NUCLEOTIDE SEQUENCE [LARGE SCALE GENOMIC DNA]</scope>
    <source>
        <strain evidence="4">DSM 44671</strain>
    </source>
</reference>
<dbReference type="GO" id="GO:0070967">
    <property type="term" value="F:coenzyme F420 binding"/>
    <property type="evidence" value="ECO:0007669"/>
    <property type="project" value="TreeGrafter"/>
</dbReference>
<dbReference type="NCBIfam" id="TIGR03618">
    <property type="entry name" value="Rv1155_F420"/>
    <property type="match status" value="1"/>
</dbReference>
<accession>A0A1K1SRP9</accession>
<evidence type="ECO:0000313" key="3">
    <source>
        <dbReference type="EMBL" id="SFW86549.1"/>
    </source>
</evidence>
<name>A0A1K1SRP9_9PSEU</name>
<dbReference type="STRING" id="546364.SAMN04489730_6414"/>
<dbReference type="InterPro" id="IPR019920">
    <property type="entry name" value="F420-binding_dom_put"/>
</dbReference>
<dbReference type="InterPro" id="IPR012349">
    <property type="entry name" value="Split_barrel_FMN-bd"/>
</dbReference>
<protein>
    <submittedName>
        <fullName evidence="3">PPOX class probable F420-dependent enzyme</fullName>
    </submittedName>
</protein>
<dbReference type="PANTHER" id="PTHR35176">
    <property type="entry name" value="HEME OXYGENASE HI_0854-RELATED"/>
    <property type="match status" value="1"/>
</dbReference>
<dbReference type="PANTHER" id="PTHR35176:SF6">
    <property type="entry name" value="HEME OXYGENASE HI_0854-RELATED"/>
    <property type="match status" value="1"/>
</dbReference>
<keyword evidence="1" id="KW-0560">Oxidoreductase</keyword>
<organism evidence="3 4">
    <name type="scientific">Amycolatopsis australiensis</name>
    <dbReference type="NCBI Taxonomy" id="546364"/>
    <lineage>
        <taxon>Bacteria</taxon>
        <taxon>Bacillati</taxon>
        <taxon>Actinomycetota</taxon>
        <taxon>Actinomycetes</taxon>
        <taxon>Pseudonocardiales</taxon>
        <taxon>Pseudonocardiaceae</taxon>
        <taxon>Amycolatopsis</taxon>
    </lineage>
</organism>
<dbReference type="GO" id="GO:0005829">
    <property type="term" value="C:cytosol"/>
    <property type="evidence" value="ECO:0007669"/>
    <property type="project" value="TreeGrafter"/>
</dbReference>
<proteinExistence type="predicted"/>
<keyword evidence="4" id="KW-1185">Reference proteome</keyword>
<evidence type="ECO:0000313" key="4">
    <source>
        <dbReference type="Proteomes" id="UP000182740"/>
    </source>
</evidence>
<dbReference type="InterPro" id="IPR052019">
    <property type="entry name" value="F420H2_bilvrd_red/Heme_oxyg"/>
</dbReference>
<dbReference type="AlphaFoldDB" id="A0A1K1SRP9"/>
<dbReference type="GO" id="GO:0016627">
    <property type="term" value="F:oxidoreductase activity, acting on the CH-CH group of donors"/>
    <property type="evidence" value="ECO:0007669"/>
    <property type="project" value="TreeGrafter"/>
</dbReference>
<dbReference type="Pfam" id="PF01243">
    <property type="entry name" value="PNPOx_N"/>
    <property type="match status" value="1"/>
</dbReference>
<dbReference type="OrthoDB" id="162914at2"/>
<dbReference type="Proteomes" id="UP000182740">
    <property type="component" value="Unassembled WGS sequence"/>
</dbReference>
<dbReference type="InterPro" id="IPR011576">
    <property type="entry name" value="Pyridox_Oxase_N"/>
</dbReference>
<evidence type="ECO:0000259" key="2">
    <source>
        <dbReference type="Pfam" id="PF01243"/>
    </source>
</evidence>
<dbReference type="SUPFAM" id="SSF50475">
    <property type="entry name" value="FMN-binding split barrel"/>
    <property type="match status" value="1"/>
</dbReference>
<dbReference type="EMBL" id="FPJG01000006">
    <property type="protein sequence ID" value="SFW86549.1"/>
    <property type="molecule type" value="Genomic_DNA"/>
</dbReference>
<dbReference type="Gene3D" id="2.30.110.10">
    <property type="entry name" value="Electron Transport, Fmn-binding Protein, Chain A"/>
    <property type="match status" value="1"/>
</dbReference>
<gene>
    <name evidence="3" type="ORF">SAMN04489730_6414</name>
</gene>
<sequence length="131" mass="14641">MTSSQLTDEAAAWFGAPNFGFVATIEPDGQPQLSMVWVTVKEGKILFSTTKERRKYHNLMRVPQATILVPKDRDPYRYCEVRGTVLVDEDPGGELIQELSQAYTGGPFTADTPETQRVIVRISPAHVVFRA</sequence>
<evidence type="ECO:0000256" key="1">
    <source>
        <dbReference type="ARBA" id="ARBA00023002"/>
    </source>
</evidence>
<dbReference type="RefSeq" id="WP_072479744.1">
    <property type="nucleotide sequence ID" value="NZ_FPJG01000006.1"/>
</dbReference>